<dbReference type="Pfam" id="PF06784">
    <property type="entry name" value="UPF0240"/>
    <property type="match status" value="1"/>
</dbReference>
<dbReference type="PANTHER" id="PTHR13338">
    <property type="entry name" value="UPF0240 PROTEIN"/>
    <property type="match status" value="1"/>
</dbReference>
<feature type="region of interest" description="Disordered" evidence="1">
    <location>
        <begin position="175"/>
        <end position="201"/>
    </location>
</feature>
<feature type="compositionally biased region" description="Basic and acidic residues" evidence="1">
    <location>
        <begin position="185"/>
        <end position="201"/>
    </location>
</feature>
<dbReference type="AlphaFoldDB" id="A0AAJ6VYU4"/>
<dbReference type="RefSeq" id="XP_003744649.1">
    <property type="nucleotide sequence ID" value="XM_003744601.1"/>
</dbReference>
<dbReference type="PANTHER" id="PTHR13338:SF4">
    <property type="entry name" value="NADH DEHYDROGENASE [UBIQUINONE] 1 ALPHA SUBCOMPLEX ASSEMBLY FACTOR 4"/>
    <property type="match status" value="1"/>
</dbReference>
<proteinExistence type="predicted"/>
<protein>
    <submittedName>
        <fullName evidence="3">NADH dehydrogenase [ubiquinone] 1 alpha subcomplex assembly factor 4</fullName>
    </submittedName>
</protein>
<sequence>MGNAIRRTVTKPFRSFNVENRAQRVLSREKPVQAPHYETAQQDLPKEMQEQIRSKIVSRSDALNERLRDVRVVSDGVNPEIKRIQENLPRDRFPSALPAYGFVEPKSVPKGKLSLSQSISLLEKHYSNPAKYTAAEAAKEFHLDVRDAELIIEYYMPLTLMDPESPVDMAKLGVETRTELQSIPEHPDIEREEDPQTDKKP</sequence>
<reference evidence="3" key="1">
    <citation type="submission" date="2025-08" db="UniProtKB">
        <authorList>
            <consortium name="RefSeq"/>
        </authorList>
    </citation>
    <scope>IDENTIFICATION</scope>
</reference>
<organism evidence="2 3">
    <name type="scientific">Galendromus occidentalis</name>
    <name type="common">western predatory mite</name>
    <dbReference type="NCBI Taxonomy" id="34638"/>
    <lineage>
        <taxon>Eukaryota</taxon>
        <taxon>Metazoa</taxon>
        <taxon>Ecdysozoa</taxon>
        <taxon>Arthropoda</taxon>
        <taxon>Chelicerata</taxon>
        <taxon>Arachnida</taxon>
        <taxon>Acari</taxon>
        <taxon>Parasitiformes</taxon>
        <taxon>Mesostigmata</taxon>
        <taxon>Gamasina</taxon>
        <taxon>Phytoseioidea</taxon>
        <taxon>Phytoseiidae</taxon>
        <taxon>Typhlodrominae</taxon>
        <taxon>Galendromus</taxon>
    </lineage>
</organism>
<dbReference type="GO" id="GO:0005739">
    <property type="term" value="C:mitochondrion"/>
    <property type="evidence" value="ECO:0007669"/>
    <property type="project" value="TreeGrafter"/>
</dbReference>
<dbReference type="GO" id="GO:0032981">
    <property type="term" value="P:mitochondrial respiratory chain complex I assembly"/>
    <property type="evidence" value="ECO:0007669"/>
    <property type="project" value="InterPro"/>
</dbReference>
<dbReference type="KEGG" id="goe:100898424"/>
<evidence type="ECO:0000256" key="1">
    <source>
        <dbReference type="SAM" id="MobiDB-lite"/>
    </source>
</evidence>
<keyword evidence="2" id="KW-1185">Reference proteome</keyword>
<dbReference type="InterPro" id="IPR009622">
    <property type="entry name" value="NDUFAF4"/>
</dbReference>
<gene>
    <name evidence="3" type="primary">LOC100898424</name>
</gene>
<dbReference type="GeneID" id="100898424"/>
<evidence type="ECO:0000313" key="2">
    <source>
        <dbReference type="Proteomes" id="UP000694867"/>
    </source>
</evidence>
<dbReference type="Proteomes" id="UP000694867">
    <property type="component" value="Unplaced"/>
</dbReference>
<name>A0AAJ6VYU4_9ACAR</name>
<accession>A0AAJ6VYU4</accession>
<evidence type="ECO:0000313" key="3">
    <source>
        <dbReference type="RefSeq" id="XP_003744649.1"/>
    </source>
</evidence>